<dbReference type="EC" id="3.4.24.-" evidence="6"/>
<evidence type="ECO:0000256" key="1">
    <source>
        <dbReference type="ARBA" id="ARBA00022670"/>
    </source>
</evidence>
<feature type="domain" description="Peptidase metallopeptidase" evidence="5">
    <location>
        <begin position="68"/>
        <end position="220"/>
    </location>
</feature>
<dbReference type="GO" id="GO:0008237">
    <property type="term" value="F:metallopeptidase activity"/>
    <property type="evidence" value="ECO:0007669"/>
    <property type="project" value="UniProtKB-KW"/>
</dbReference>
<dbReference type="Proteomes" id="UP000031561">
    <property type="component" value="Unassembled WGS sequence"/>
</dbReference>
<evidence type="ECO:0000256" key="2">
    <source>
        <dbReference type="ARBA" id="ARBA00022723"/>
    </source>
</evidence>
<keyword evidence="1" id="KW-0645">Protease</keyword>
<keyword evidence="3 6" id="KW-0378">Hydrolase</keyword>
<sequence>MVSLVALLCTGLGSPVLHEEGRPSVAIAQAAPGTLDPKPHPLPAILQTWSPTQTSEDYFDQISQLSVGYLVWGDRPVSVYVAPSQFQDAQRSQLWQQGVNEAIGEWQKYFPLQQTQTPNADIVIEQVKPNRTSQGRVRSGQAIPAAYCDGDRLAHRFQVQISPTQASQYIRAATRHELGHALGIWGHSPNPEDVLYAAQVRQPPPISDRDINTLKRIYQQPTLLGWPAPGYCPNS</sequence>
<dbReference type="EMBL" id="JTHE03000041">
    <property type="protein sequence ID" value="MCM1982487.1"/>
    <property type="molecule type" value="Genomic_DNA"/>
</dbReference>
<comment type="caution">
    <text evidence="6">The sequence shown here is derived from an EMBL/GenBank/DDBJ whole genome shotgun (WGS) entry which is preliminary data.</text>
</comment>
<dbReference type="InterPro" id="IPR006026">
    <property type="entry name" value="Peptidase_Metallo"/>
</dbReference>
<dbReference type="RefSeq" id="WP_201277367.1">
    <property type="nucleotide sequence ID" value="NZ_JTHE03000041.1"/>
</dbReference>
<reference evidence="6 7" key="1">
    <citation type="journal article" date="2015" name="Genome Announc.">
        <title>Draft Genome Sequence of Filamentous Marine Cyanobacterium Lyngbya confervoides Strain BDU141951.</title>
        <authorList>
            <person name="Chandrababunaidu M.M."/>
            <person name="Sen D."/>
            <person name="Tripathy S."/>
        </authorList>
    </citation>
    <scope>NUCLEOTIDE SEQUENCE [LARGE SCALE GENOMIC DNA]</scope>
    <source>
        <strain evidence="6 7">BDU141951</strain>
    </source>
</reference>
<name>A0ABD4T1A1_9CYAN</name>
<dbReference type="AlphaFoldDB" id="A0ABD4T1A1"/>
<dbReference type="Pfam" id="PF00413">
    <property type="entry name" value="Peptidase_M10"/>
    <property type="match status" value="1"/>
</dbReference>
<evidence type="ECO:0000259" key="5">
    <source>
        <dbReference type="SMART" id="SM00235"/>
    </source>
</evidence>
<keyword evidence="4" id="KW-0862">Zinc</keyword>
<proteinExistence type="predicted"/>
<keyword evidence="7" id="KW-1185">Reference proteome</keyword>
<dbReference type="SMART" id="SM00235">
    <property type="entry name" value="ZnMc"/>
    <property type="match status" value="1"/>
</dbReference>
<evidence type="ECO:0000313" key="6">
    <source>
        <dbReference type="EMBL" id="MCM1982487.1"/>
    </source>
</evidence>
<dbReference type="CDD" id="cd04279">
    <property type="entry name" value="ZnMc_MMP_like_1"/>
    <property type="match status" value="1"/>
</dbReference>
<dbReference type="InterPro" id="IPR024079">
    <property type="entry name" value="MetalloPept_cat_dom_sf"/>
</dbReference>
<organism evidence="6 7">
    <name type="scientific">Lyngbya confervoides BDU141951</name>
    <dbReference type="NCBI Taxonomy" id="1574623"/>
    <lineage>
        <taxon>Bacteria</taxon>
        <taxon>Bacillati</taxon>
        <taxon>Cyanobacteriota</taxon>
        <taxon>Cyanophyceae</taxon>
        <taxon>Oscillatoriophycideae</taxon>
        <taxon>Oscillatoriales</taxon>
        <taxon>Microcoleaceae</taxon>
        <taxon>Lyngbya</taxon>
    </lineage>
</organism>
<protein>
    <submittedName>
        <fullName evidence="6">Matrixin family metalloprotease</fullName>
        <ecNumber evidence="6">3.4.24.-</ecNumber>
    </submittedName>
</protein>
<gene>
    <name evidence="6" type="ORF">QQ91_0006575</name>
</gene>
<evidence type="ECO:0000313" key="7">
    <source>
        <dbReference type="Proteomes" id="UP000031561"/>
    </source>
</evidence>
<dbReference type="Gene3D" id="3.40.390.10">
    <property type="entry name" value="Collagenase (Catalytic Domain)"/>
    <property type="match status" value="1"/>
</dbReference>
<dbReference type="GO" id="GO:0046872">
    <property type="term" value="F:metal ion binding"/>
    <property type="evidence" value="ECO:0007669"/>
    <property type="project" value="UniProtKB-KW"/>
</dbReference>
<evidence type="ECO:0000256" key="3">
    <source>
        <dbReference type="ARBA" id="ARBA00022801"/>
    </source>
</evidence>
<keyword evidence="2" id="KW-0479">Metal-binding</keyword>
<accession>A0ABD4T1A1</accession>
<dbReference type="GO" id="GO:0006508">
    <property type="term" value="P:proteolysis"/>
    <property type="evidence" value="ECO:0007669"/>
    <property type="project" value="UniProtKB-KW"/>
</dbReference>
<keyword evidence="6" id="KW-0482">Metalloprotease</keyword>
<dbReference type="InterPro" id="IPR001818">
    <property type="entry name" value="Pept_M10_metallopeptidase"/>
</dbReference>
<dbReference type="SUPFAM" id="SSF55486">
    <property type="entry name" value="Metalloproteases ('zincins'), catalytic domain"/>
    <property type="match status" value="1"/>
</dbReference>
<evidence type="ECO:0000256" key="4">
    <source>
        <dbReference type="ARBA" id="ARBA00022833"/>
    </source>
</evidence>